<dbReference type="Gene3D" id="1.10.1240.10">
    <property type="entry name" value="Methionine synthase domain"/>
    <property type="match status" value="1"/>
</dbReference>
<dbReference type="PROSITE" id="PS51337">
    <property type="entry name" value="B12_BINDING_NTER"/>
    <property type="match status" value="1"/>
</dbReference>
<keyword evidence="2" id="KW-0479">Metal-binding</keyword>
<keyword evidence="7" id="KW-1185">Reference proteome</keyword>
<dbReference type="GO" id="GO:0031419">
    <property type="term" value="F:cobalamin binding"/>
    <property type="evidence" value="ECO:0007669"/>
    <property type="project" value="InterPro"/>
</dbReference>
<evidence type="ECO:0000256" key="3">
    <source>
        <dbReference type="ARBA" id="ARBA00023285"/>
    </source>
</evidence>
<comment type="similarity">
    <text evidence="1">Belongs to the methylamine corrinoid protein family.</text>
</comment>
<organism evidence="6 7">
    <name type="scientific">Formimonas warabiya</name>
    <dbReference type="NCBI Taxonomy" id="1761012"/>
    <lineage>
        <taxon>Bacteria</taxon>
        <taxon>Bacillati</taxon>
        <taxon>Bacillota</taxon>
        <taxon>Clostridia</taxon>
        <taxon>Eubacteriales</taxon>
        <taxon>Peptococcaceae</taxon>
        <taxon>Candidatus Formimonas</taxon>
    </lineage>
</organism>
<dbReference type="Pfam" id="PF02607">
    <property type="entry name" value="B12-binding_2"/>
    <property type="match status" value="1"/>
</dbReference>
<gene>
    <name evidence="6" type="ORF">DCMF_19825</name>
</gene>
<dbReference type="Pfam" id="PF02310">
    <property type="entry name" value="B12-binding"/>
    <property type="match status" value="1"/>
</dbReference>
<evidence type="ECO:0000259" key="4">
    <source>
        <dbReference type="PROSITE" id="PS51332"/>
    </source>
</evidence>
<feature type="domain" description="B12-binding" evidence="4">
    <location>
        <begin position="92"/>
        <end position="222"/>
    </location>
</feature>
<evidence type="ECO:0000259" key="5">
    <source>
        <dbReference type="PROSITE" id="PS51337"/>
    </source>
</evidence>
<dbReference type="FunFam" id="3.40.50.280:FF:000003">
    <property type="entry name" value="Dimethylamine methyltransferase corrinoid protein"/>
    <property type="match status" value="1"/>
</dbReference>
<keyword evidence="3" id="KW-0170">Cobalt</keyword>
<reference evidence="6 7" key="1">
    <citation type="submission" date="2016-10" db="EMBL/GenBank/DDBJ databases">
        <title>Complete Genome Sequence of Peptococcaceae strain DCMF.</title>
        <authorList>
            <person name="Edwards R.J."/>
            <person name="Holland S.I."/>
            <person name="Deshpande N.P."/>
            <person name="Wong Y.K."/>
            <person name="Ertan H."/>
            <person name="Manefield M."/>
            <person name="Russell T.L."/>
            <person name="Lee M.J."/>
        </authorList>
    </citation>
    <scope>NUCLEOTIDE SEQUENCE [LARGE SCALE GENOMIC DNA]</scope>
    <source>
        <strain evidence="6 7">DCMF</strain>
    </source>
</reference>
<dbReference type="AlphaFoldDB" id="A0A3G1KW42"/>
<dbReference type="GO" id="GO:0050667">
    <property type="term" value="P:homocysteine metabolic process"/>
    <property type="evidence" value="ECO:0007669"/>
    <property type="project" value="TreeGrafter"/>
</dbReference>
<evidence type="ECO:0000313" key="7">
    <source>
        <dbReference type="Proteomes" id="UP000323521"/>
    </source>
</evidence>
<dbReference type="PANTHER" id="PTHR45833:SF1">
    <property type="entry name" value="METHIONINE SYNTHASE"/>
    <property type="match status" value="1"/>
</dbReference>
<dbReference type="GO" id="GO:0005829">
    <property type="term" value="C:cytosol"/>
    <property type="evidence" value="ECO:0007669"/>
    <property type="project" value="TreeGrafter"/>
</dbReference>
<evidence type="ECO:0000313" key="6">
    <source>
        <dbReference type="EMBL" id="ATW26708.1"/>
    </source>
</evidence>
<dbReference type="InterPro" id="IPR003759">
    <property type="entry name" value="Cbl-bd_cap"/>
</dbReference>
<evidence type="ECO:0000256" key="1">
    <source>
        <dbReference type="ARBA" id="ARBA00010854"/>
    </source>
</evidence>
<evidence type="ECO:0000256" key="2">
    <source>
        <dbReference type="ARBA" id="ARBA00022723"/>
    </source>
</evidence>
<dbReference type="SUPFAM" id="SSF47644">
    <property type="entry name" value="Methionine synthase domain"/>
    <property type="match status" value="1"/>
</dbReference>
<dbReference type="CDD" id="cd02070">
    <property type="entry name" value="corrinoid_protein_B12-BD"/>
    <property type="match status" value="1"/>
</dbReference>
<feature type="domain" description="B12-binding N-terminal" evidence="5">
    <location>
        <begin position="1"/>
        <end position="92"/>
    </location>
</feature>
<proteinExistence type="inferred from homology"/>
<dbReference type="PROSITE" id="PS51332">
    <property type="entry name" value="B12_BINDING"/>
    <property type="match status" value="1"/>
</dbReference>
<name>A0A3G1KW42_FORW1</name>
<dbReference type="GO" id="GO:0008705">
    <property type="term" value="F:methionine synthase activity"/>
    <property type="evidence" value="ECO:0007669"/>
    <property type="project" value="TreeGrafter"/>
</dbReference>
<dbReference type="InterPro" id="IPR036594">
    <property type="entry name" value="Meth_synthase_dom"/>
</dbReference>
<dbReference type="InterPro" id="IPR006158">
    <property type="entry name" value="Cobalamin-bd"/>
</dbReference>
<accession>A0A3G1KW42</accession>
<dbReference type="KEGG" id="fwa:DCMF_19825"/>
<dbReference type="GO" id="GO:0046653">
    <property type="term" value="P:tetrahydrofolate metabolic process"/>
    <property type="evidence" value="ECO:0007669"/>
    <property type="project" value="TreeGrafter"/>
</dbReference>
<dbReference type="InterPro" id="IPR036724">
    <property type="entry name" value="Cobalamin-bd_sf"/>
</dbReference>
<dbReference type="PANTHER" id="PTHR45833">
    <property type="entry name" value="METHIONINE SYNTHASE"/>
    <property type="match status" value="1"/>
</dbReference>
<dbReference type="SUPFAM" id="SSF52242">
    <property type="entry name" value="Cobalamin (vitamin B12)-binding domain"/>
    <property type="match status" value="1"/>
</dbReference>
<dbReference type="OrthoDB" id="9783599at2"/>
<dbReference type="SMART" id="SM01018">
    <property type="entry name" value="B12-binding_2"/>
    <property type="match status" value="1"/>
</dbReference>
<dbReference type="GO" id="GO:0046872">
    <property type="term" value="F:metal ion binding"/>
    <property type="evidence" value="ECO:0007669"/>
    <property type="project" value="UniProtKB-KW"/>
</dbReference>
<dbReference type="InterPro" id="IPR050554">
    <property type="entry name" value="Met_Synthase/Corrinoid"/>
</dbReference>
<dbReference type="Proteomes" id="UP000323521">
    <property type="component" value="Chromosome"/>
</dbReference>
<sequence>MRKKEELLRSLSDCVKDMEDEQVVAVAEEYITTGYPALDGILHGLVDGMQKAAALYEAEEYFIPELLLCSDAMYNGLAVLRPHIQQTTQEVKHKIVIGVVEGDIHDIGKNLVRIMLESAGYEMFDLGRDVPLRDFVNKAKEVNADIIALSTLMSTTMPGMAKVIDMLKTEGIRNNVKVIIGGGPIAPAFAKKIGADGYSSNALDAVKLADRLMGKEAAAKEA</sequence>
<protein>
    <submittedName>
        <fullName evidence="6">Cobalamin-binding protein</fullName>
    </submittedName>
</protein>
<dbReference type="Gene3D" id="3.40.50.280">
    <property type="entry name" value="Cobalamin-binding domain"/>
    <property type="match status" value="1"/>
</dbReference>
<dbReference type="EMBL" id="CP017634">
    <property type="protein sequence ID" value="ATW26708.1"/>
    <property type="molecule type" value="Genomic_DNA"/>
</dbReference>